<evidence type="ECO:0000313" key="2">
    <source>
        <dbReference type="EMBL" id="KAF7349281.1"/>
    </source>
</evidence>
<protein>
    <recommendedName>
        <fullName evidence="4">F-box domain-containing protein</fullName>
    </recommendedName>
</protein>
<comment type="caution">
    <text evidence="2">The sequence shown here is derived from an EMBL/GenBank/DDBJ whole genome shotgun (WGS) entry which is preliminary data.</text>
</comment>
<name>A0A8H6XZK2_9AGAR</name>
<proteinExistence type="predicted"/>
<accession>A0A8H6XZK2</accession>
<evidence type="ECO:0000256" key="1">
    <source>
        <dbReference type="SAM" id="MobiDB-lite"/>
    </source>
</evidence>
<reference evidence="2" key="1">
    <citation type="submission" date="2020-05" db="EMBL/GenBank/DDBJ databases">
        <title>Mycena genomes resolve the evolution of fungal bioluminescence.</title>
        <authorList>
            <person name="Tsai I.J."/>
        </authorList>
    </citation>
    <scope>NUCLEOTIDE SEQUENCE</scope>
    <source>
        <strain evidence="2">160909Yilan</strain>
    </source>
</reference>
<organism evidence="2 3">
    <name type="scientific">Mycena sanguinolenta</name>
    <dbReference type="NCBI Taxonomy" id="230812"/>
    <lineage>
        <taxon>Eukaryota</taxon>
        <taxon>Fungi</taxon>
        <taxon>Dikarya</taxon>
        <taxon>Basidiomycota</taxon>
        <taxon>Agaricomycotina</taxon>
        <taxon>Agaricomycetes</taxon>
        <taxon>Agaricomycetidae</taxon>
        <taxon>Agaricales</taxon>
        <taxon>Marasmiineae</taxon>
        <taxon>Mycenaceae</taxon>
        <taxon>Mycena</taxon>
    </lineage>
</organism>
<keyword evidence="3" id="KW-1185">Reference proteome</keyword>
<dbReference type="AlphaFoldDB" id="A0A8H6XZK2"/>
<dbReference type="EMBL" id="JACAZH010000016">
    <property type="protein sequence ID" value="KAF7349281.1"/>
    <property type="molecule type" value="Genomic_DNA"/>
</dbReference>
<dbReference type="OrthoDB" id="3017172at2759"/>
<dbReference type="Proteomes" id="UP000623467">
    <property type="component" value="Unassembled WGS sequence"/>
</dbReference>
<evidence type="ECO:0008006" key="4">
    <source>
        <dbReference type="Google" id="ProtNLM"/>
    </source>
</evidence>
<sequence length="553" mass="61989">MLSHNKHINNYAQELGQVMSVMPTRWVEGPTLLHSSVPSNSRKSEEPGAANRIPPEIAGQISGYLDVKDLARAAMAWRPVALASYASPETIKLECARYSLLTNGPQSTWSSGTVRAVRDRMEQYNFAWTTLQFSGSKSFNIPGTSPDTMWAGSKNWRSGSHFMGESNGYMYEVSTWKTSGVQAKLRLYQLPSLRTGGTDLKKVEFNVNLRTDSLKAVTVDPVAKVVALLELSALHVYGFHGRYLGPVSLLALFRPSAEIYHMELHGEMACIVSHYPSSNSLIGIASDVLIQSWVGEQRSMRMDFFWGTHCMNYCTGFQFITEDLWIATEKGRTHPCDTIPTHFIRVGHVRLNKQIVVDLKDSLGNQYWTPNNISLIRNLSHYAPVSGPFSTDPARRLFGIKYEYRDFDGSLKANCALFGRATVEAWLGLGGPPDHMHWLMMPFPSIKSMHVDLTNREGLYLVGRRLVWATIWEHGWSLNVIDYNPGVGNAIPNTVELRGETWKSWTGLWCSDPYPVALSSSTRIANITRVVPTEDGILLKTNDLDANYTMLLM</sequence>
<gene>
    <name evidence="2" type="ORF">MSAN_01717600</name>
</gene>
<feature type="region of interest" description="Disordered" evidence="1">
    <location>
        <begin position="32"/>
        <end position="54"/>
    </location>
</feature>
<evidence type="ECO:0000313" key="3">
    <source>
        <dbReference type="Proteomes" id="UP000623467"/>
    </source>
</evidence>